<evidence type="ECO:0000313" key="2">
    <source>
        <dbReference type="EMBL" id="KAK2075377.1"/>
    </source>
</evidence>
<dbReference type="Proteomes" id="UP001217918">
    <property type="component" value="Unassembled WGS sequence"/>
</dbReference>
<feature type="region of interest" description="Disordered" evidence="1">
    <location>
        <begin position="212"/>
        <end position="239"/>
    </location>
</feature>
<name>A0AAD9MGF1_9PEZI</name>
<sequence>MDLNLPELLAQDLELSSSVFMARSMTAGAPWPGLADALFDEAFPKADSEETRMVDTDADQEVMDMIARAHRAVRKLSRIEERNSDSLLNCDVNRYCGSVKSGSLNKKGFIDSAGGETGVPLSKKNFENLEYHVQQFPNQMLRTTTVVVMCIQEITKQLRRTTRPRGDDDSHSLFSVDEVAPAPALKNVPTVGSMNKSSHRFNMAGLSKLLSPMRKQHAQKQSKLQDSQEKTTRALPSSVTVQSFAPPHYPACLMENYNTANIAYDGTPSPLKPTTRIDSIRNVFPKGSTYLCDALYAHLVAYNYVTSILPPPDEPTPPGAALFPPGLGGNAHEIAEANRRIPKKAVSMLGMSTAYKDKGKGKGKGKAPVAAAGFDFGFEKPDGGECSPPPPLPVLPGHRWNPPYPPRSAAPGGSLAPDATAVRPDLPARGGAGSGHHDPAAVVALWLGLDKCVRRLIATLKTGGGVPVLPAAEDETSVLGIAQGQVVDTWLVRAMAEVVRVSEERG</sequence>
<evidence type="ECO:0000256" key="1">
    <source>
        <dbReference type="SAM" id="MobiDB-lite"/>
    </source>
</evidence>
<evidence type="ECO:0000313" key="3">
    <source>
        <dbReference type="Proteomes" id="UP001217918"/>
    </source>
</evidence>
<protein>
    <submittedName>
        <fullName evidence="2">Uncharacterized protein</fullName>
    </submittedName>
</protein>
<keyword evidence="3" id="KW-1185">Reference proteome</keyword>
<gene>
    <name evidence="2" type="ORF">P8C59_009506</name>
</gene>
<accession>A0AAD9MGF1</accession>
<proteinExistence type="predicted"/>
<feature type="region of interest" description="Disordered" evidence="1">
    <location>
        <begin position="401"/>
        <end position="420"/>
    </location>
</feature>
<dbReference type="AlphaFoldDB" id="A0AAD9MGF1"/>
<reference evidence="2" key="1">
    <citation type="journal article" date="2023" name="Mol. Plant Microbe Interact.">
        <title>Elucidating the Obligate Nature and Biological Capacity of an Invasive Fungal Corn Pathogen.</title>
        <authorList>
            <person name="MacCready J.S."/>
            <person name="Roggenkamp E.M."/>
            <person name="Gdanetz K."/>
            <person name="Chilvers M.I."/>
        </authorList>
    </citation>
    <scope>NUCLEOTIDE SEQUENCE</scope>
    <source>
        <strain evidence="2">PM02</strain>
    </source>
</reference>
<comment type="caution">
    <text evidence="2">The sequence shown here is derived from an EMBL/GenBank/DDBJ whole genome shotgun (WGS) entry which is preliminary data.</text>
</comment>
<dbReference type="EMBL" id="JAQQPM010000009">
    <property type="protein sequence ID" value="KAK2075377.1"/>
    <property type="molecule type" value="Genomic_DNA"/>
</dbReference>
<organism evidence="2 3">
    <name type="scientific">Phyllachora maydis</name>
    <dbReference type="NCBI Taxonomy" id="1825666"/>
    <lineage>
        <taxon>Eukaryota</taxon>
        <taxon>Fungi</taxon>
        <taxon>Dikarya</taxon>
        <taxon>Ascomycota</taxon>
        <taxon>Pezizomycotina</taxon>
        <taxon>Sordariomycetes</taxon>
        <taxon>Sordariomycetidae</taxon>
        <taxon>Phyllachorales</taxon>
        <taxon>Phyllachoraceae</taxon>
        <taxon>Phyllachora</taxon>
    </lineage>
</organism>